<dbReference type="InterPro" id="IPR003593">
    <property type="entry name" value="AAA+_ATPase"/>
</dbReference>
<dbReference type="SUPFAM" id="SSF52540">
    <property type="entry name" value="P-loop containing nucleoside triphosphate hydrolases"/>
    <property type="match status" value="1"/>
</dbReference>
<dbReference type="GO" id="GO:0005524">
    <property type="term" value="F:ATP binding"/>
    <property type="evidence" value="ECO:0007669"/>
    <property type="project" value="UniProtKB-KW"/>
</dbReference>
<dbReference type="PROSITE" id="PS00662">
    <property type="entry name" value="T2SP_E"/>
    <property type="match status" value="1"/>
</dbReference>
<dbReference type="PANTHER" id="PTHR30258">
    <property type="entry name" value="TYPE II SECRETION SYSTEM PROTEIN GSPE-RELATED"/>
    <property type="match status" value="1"/>
</dbReference>
<evidence type="ECO:0000256" key="1">
    <source>
        <dbReference type="ARBA" id="ARBA00006611"/>
    </source>
</evidence>
<dbReference type="AlphaFoldDB" id="A0A0R3JTK8"/>
<dbReference type="OrthoDB" id="9808272at2"/>
<comment type="caution">
    <text evidence="5">The sequence shown here is derived from an EMBL/GenBank/DDBJ whole genome shotgun (WGS) entry which is preliminary data.</text>
</comment>
<dbReference type="Pfam" id="PF00437">
    <property type="entry name" value="T2SSE"/>
    <property type="match status" value="1"/>
</dbReference>
<sequence>MDLQINIGTYKKLNKYKGLEEKHKAKHDLNYFYFNECLNDDFNQFLIKNYGIMTLFDSPERIIFGVNEDTDKNKLNEIISKTKKEIVILDVSLSCINSVIEQTNNKKIETEIQISPIAMLLDWILKYSIDKKASDIHFEPFEKYVKVRSRVDGDLTEIIRITHEAYNMLLNRIKILSGLDISEKRLPLDGKLKWENESERYDLRISTIPTVFGEKTVIRILNKNEIFINKNCLGMNLEQQKLFNKIIYKHKGIILVTGPTGSGKSTTLYAIINELNNQKNNIITIEDPIEYTIEGINQINVNPKSGLTFSVGLRSMLRQDPDVIVVGEIRDFETADIALKAAITGHQVISTFHTNDAVSTITRLLDMGIEPYLLASALNGIISQRLVKKICPYCRYIVNKNDIENKFWGKKAKLYKGKGCSYCNYTGYKGRVGVFEILEVTDEIRSLISKDYCELNLKMKIKDYSASSIVDVCKELVLSGITTTEEFLKINYF</sequence>
<accession>A0A0R3JTK8</accession>
<dbReference type="Gene3D" id="3.40.50.300">
    <property type="entry name" value="P-loop containing nucleotide triphosphate hydrolases"/>
    <property type="match status" value="1"/>
</dbReference>
<name>A0A0R3JTK8_CALMK</name>
<proteinExistence type="inferred from homology"/>
<keyword evidence="6" id="KW-1185">Reference proteome</keyword>
<reference evidence="5 6" key="1">
    <citation type="submission" date="2015-09" db="EMBL/GenBank/DDBJ databases">
        <title>Draft genome sequence of a Caloramator mitchellensis, a moderate thermophile from the Great Artesian Basin of Australia.</title>
        <authorList>
            <person name="Patel B.K."/>
        </authorList>
    </citation>
    <scope>NUCLEOTIDE SEQUENCE [LARGE SCALE GENOMIC DNA]</scope>
    <source>
        <strain evidence="5 6">VF08</strain>
    </source>
</reference>
<dbReference type="EMBL" id="LKHP01000006">
    <property type="protein sequence ID" value="KRQ86857.1"/>
    <property type="molecule type" value="Genomic_DNA"/>
</dbReference>
<keyword evidence="3" id="KW-0067">ATP-binding</keyword>
<gene>
    <name evidence="5" type="primary">epsE_2</name>
    <name evidence="5" type="ORF">ABG79_01348</name>
</gene>
<dbReference type="PANTHER" id="PTHR30258:SF1">
    <property type="entry name" value="PROTEIN TRANSPORT PROTEIN HOFB HOMOLOG"/>
    <property type="match status" value="1"/>
</dbReference>
<evidence type="ECO:0000313" key="5">
    <source>
        <dbReference type="EMBL" id="KRQ86857.1"/>
    </source>
</evidence>
<dbReference type="InterPro" id="IPR027417">
    <property type="entry name" value="P-loop_NTPase"/>
</dbReference>
<evidence type="ECO:0000256" key="2">
    <source>
        <dbReference type="ARBA" id="ARBA00022741"/>
    </source>
</evidence>
<protein>
    <submittedName>
        <fullName evidence="5">Type II secretion system protein E</fullName>
    </submittedName>
</protein>
<dbReference type="InterPro" id="IPR001482">
    <property type="entry name" value="T2SS/T4SS_dom"/>
</dbReference>
<feature type="domain" description="Bacterial type II secretion system protein E" evidence="4">
    <location>
        <begin position="317"/>
        <end position="331"/>
    </location>
</feature>
<evidence type="ECO:0000256" key="3">
    <source>
        <dbReference type="ARBA" id="ARBA00022840"/>
    </source>
</evidence>
<dbReference type="SMART" id="SM00382">
    <property type="entry name" value="AAA"/>
    <property type="match status" value="1"/>
</dbReference>
<keyword evidence="2" id="KW-0547">Nucleotide-binding</keyword>
<dbReference type="CDD" id="cd01129">
    <property type="entry name" value="PulE-GspE-like"/>
    <property type="match status" value="1"/>
</dbReference>
<dbReference type="PATRIC" id="fig|908809.3.peg.1357"/>
<evidence type="ECO:0000259" key="4">
    <source>
        <dbReference type="PROSITE" id="PS00662"/>
    </source>
</evidence>
<dbReference type="GO" id="GO:0016887">
    <property type="term" value="F:ATP hydrolysis activity"/>
    <property type="evidence" value="ECO:0007669"/>
    <property type="project" value="TreeGrafter"/>
</dbReference>
<dbReference type="Gene3D" id="3.30.450.90">
    <property type="match status" value="1"/>
</dbReference>
<dbReference type="Proteomes" id="UP000052015">
    <property type="component" value="Unassembled WGS sequence"/>
</dbReference>
<organism evidence="5 6">
    <name type="scientific">Caloramator mitchellensis</name>
    <dbReference type="NCBI Taxonomy" id="908809"/>
    <lineage>
        <taxon>Bacteria</taxon>
        <taxon>Bacillati</taxon>
        <taxon>Bacillota</taxon>
        <taxon>Clostridia</taxon>
        <taxon>Eubacteriales</taxon>
        <taxon>Clostridiaceae</taxon>
        <taxon>Caloramator</taxon>
    </lineage>
</organism>
<dbReference type="RefSeq" id="WP_057978414.1">
    <property type="nucleotide sequence ID" value="NZ_LKHP01000006.1"/>
</dbReference>
<evidence type="ECO:0000313" key="6">
    <source>
        <dbReference type="Proteomes" id="UP000052015"/>
    </source>
</evidence>
<dbReference type="STRING" id="908809.ABG79_01348"/>
<dbReference type="GO" id="GO:0005886">
    <property type="term" value="C:plasma membrane"/>
    <property type="evidence" value="ECO:0007669"/>
    <property type="project" value="TreeGrafter"/>
</dbReference>
<comment type="similarity">
    <text evidence="1">Belongs to the GSP E family.</text>
</comment>